<proteinExistence type="predicted"/>
<reference evidence="1" key="1">
    <citation type="journal article" date="2021" name="Proc. Natl. Acad. Sci. U.S.A.">
        <title>A Catalog of Tens of Thousands of Viruses from Human Metagenomes Reveals Hidden Associations with Chronic Diseases.</title>
        <authorList>
            <person name="Tisza M.J."/>
            <person name="Buck C.B."/>
        </authorList>
    </citation>
    <scope>NUCLEOTIDE SEQUENCE</scope>
    <source>
        <strain evidence="1">CtHG14</strain>
    </source>
</reference>
<dbReference type="InterPro" id="IPR014729">
    <property type="entry name" value="Rossmann-like_a/b/a_fold"/>
</dbReference>
<protein>
    <submittedName>
        <fullName evidence="1">Phosphoadenosine-phosphosulfate reductase</fullName>
    </submittedName>
</protein>
<sequence length="260" mass="29900">MQKYKVCWLSAGISSFVAGYLEKDVDEWIYIDIADQHPDSLRFIHDVEKIIGKKVTILKSSEFNCMEDVVRKYRFISSPHGAACTGMLKKAVRKKWENEHLQYHLTYVWGMDASETHRAESIVANFPEFDHSFPLIEGGLSKQDCHAFADRLGIKRPVMYDMGYNNNNCIGCVKGGMGYWNKIRKDFPEVFAARAKLERDIGHSCINGVFLDELDPNRGRMSDEIMQDCGIMCYLAFNESERNDENDKERIDSKSQKQAV</sequence>
<dbReference type="SUPFAM" id="SSF52402">
    <property type="entry name" value="Adenine nucleotide alpha hydrolases-like"/>
    <property type="match status" value="1"/>
</dbReference>
<dbReference type="Gene3D" id="3.40.50.620">
    <property type="entry name" value="HUPs"/>
    <property type="match status" value="1"/>
</dbReference>
<name>A0A8S5RJK4_9VIRU</name>
<organism evidence="1">
    <name type="scientific">virus sp. ctHG14</name>
    <dbReference type="NCBI Taxonomy" id="2827626"/>
    <lineage>
        <taxon>Viruses</taxon>
    </lineage>
</organism>
<accession>A0A8S5RJK4</accession>
<evidence type="ECO:0000313" key="1">
    <source>
        <dbReference type="EMBL" id="DAE31213.1"/>
    </source>
</evidence>
<dbReference type="EMBL" id="BK059106">
    <property type="protein sequence ID" value="DAE31213.1"/>
    <property type="molecule type" value="Genomic_DNA"/>
</dbReference>